<evidence type="ECO:0000256" key="1">
    <source>
        <dbReference type="SAM" id="Coils"/>
    </source>
</evidence>
<proteinExistence type="predicted"/>
<evidence type="ECO:0000259" key="3">
    <source>
        <dbReference type="Pfam" id="PF15236"/>
    </source>
</evidence>
<evidence type="ECO:0000256" key="2">
    <source>
        <dbReference type="SAM" id="MobiDB-lite"/>
    </source>
</evidence>
<keyword evidence="1" id="KW-0175">Coiled coil</keyword>
<organism evidence="4 5">
    <name type="scientific">Clonorchis sinensis</name>
    <name type="common">Chinese liver fluke</name>
    <dbReference type="NCBI Taxonomy" id="79923"/>
    <lineage>
        <taxon>Eukaryota</taxon>
        <taxon>Metazoa</taxon>
        <taxon>Spiralia</taxon>
        <taxon>Lophotrochozoa</taxon>
        <taxon>Platyhelminthes</taxon>
        <taxon>Trematoda</taxon>
        <taxon>Digenea</taxon>
        <taxon>Opisthorchiida</taxon>
        <taxon>Opisthorchiata</taxon>
        <taxon>Opisthorchiidae</taxon>
        <taxon>Clonorchis</taxon>
    </lineage>
</organism>
<gene>
    <name evidence="4" type="ORF">CLF_111396</name>
</gene>
<feature type="region of interest" description="Disordered" evidence="2">
    <location>
        <begin position="1065"/>
        <end position="1112"/>
    </location>
</feature>
<dbReference type="InterPro" id="IPR040467">
    <property type="entry name" value="CCDC66_dom"/>
</dbReference>
<feature type="compositionally biased region" description="Polar residues" evidence="2">
    <location>
        <begin position="801"/>
        <end position="817"/>
    </location>
</feature>
<feature type="region of interest" description="Disordered" evidence="2">
    <location>
        <begin position="895"/>
        <end position="926"/>
    </location>
</feature>
<dbReference type="InterPro" id="IPR039183">
    <property type="entry name" value="CCD66"/>
</dbReference>
<keyword evidence="5" id="KW-1185">Reference proteome</keyword>
<dbReference type="PANTHER" id="PTHR22736">
    <property type="entry name" value="COILED-COIL DOMAIN-CONTAINING PROTEIN 66"/>
    <property type="match status" value="1"/>
</dbReference>
<reference key="2">
    <citation type="submission" date="2011-10" db="EMBL/GenBank/DDBJ databases">
        <title>The genome and transcriptome sequence of Clonorchis sinensis provide insights into the carcinogenic liver fluke.</title>
        <authorList>
            <person name="Wang X."/>
            <person name="Huang Y."/>
            <person name="Chen W."/>
            <person name="Liu H."/>
            <person name="Guo L."/>
            <person name="Chen Y."/>
            <person name="Luo F."/>
            <person name="Zhou W."/>
            <person name="Sun J."/>
            <person name="Mao Q."/>
            <person name="Liang P."/>
            <person name="Zhou C."/>
            <person name="Tian Y."/>
            <person name="Men J."/>
            <person name="Lv X."/>
            <person name="Huang L."/>
            <person name="Zhou J."/>
            <person name="Hu Y."/>
            <person name="Li R."/>
            <person name="Zhang F."/>
            <person name="Lei H."/>
            <person name="Li X."/>
            <person name="Hu X."/>
            <person name="Liang C."/>
            <person name="Xu J."/>
            <person name="Wu Z."/>
            <person name="Yu X."/>
        </authorList>
    </citation>
    <scope>NUCLEOTIDE SEQUENCE</scope>
    <source>
        <strain>Henan</strain>
    </source>
</reference>
<evidence type="ECO:0000313" key="5">
    <source>
        <dbReference type="Proteomes" id="UP000008909"/>
    </source>
</evidence>
<feature type="domain" description="CCDC66" evidence="3">
    <location>
        <begin position="688"/>
        <end position="783"/>
    </location>
</feature>
<dbReference type="GO" id="GO:0005929">
    <property type="term" value="C:cilium"/>
    <property type="evidence" value="ECO:0007669"/>
    <property type="project" value="TreeGrafter"/>
</dbReference>
<dbReference type="GO" id="GO:0005874">
    <property type="term" value="C:microtubule"/>
    <property type="evidence" value="ECO:0007669"/>
    <property type="project" value="TreeGrafter"/>
</dbReference>
<reference evidence="4" key="1">
    <citation type="journal article" date="2011" name="Genome Biol.">
        <title>The draft genome of the carcinogenic human liver fluke Clonorchis sinensis.</title>
        <authorList>
            <person name="Wang X."/>
            <person name="Chen W."/>
            <person name="Huang Y."/>
            <person name="Sun J."/>
            <person name="Men J."/>
            <person name="Liu H."/>
            <person name="Luo F."/>
            <person name="Guo L."/>
            <person name="Lv X."/>
            <person name="Deng C."/>
            <person name="Zhou C."/>
            <person name="Fan Y."/>
            <person name="Li X."/>
            <person name="Huang L."/>
            <person name="Hu Y."/>
            <person name="Liang C."/>
            <person name="Hu X."/>
            <person name="Xu J."/>
            <person name="Yu X."/>
        </authorList>
    </citation>
    <scope>NUCLEOTIDE SEQUENCE [LARGE SCALE GENOMIC DNA]</scope>
    <source>
        <strain evidence="4">Henan</strain>
    </source>
</reference>
<protein>
    <recommendedName>
        <fullName evidence="3">CCDC66 domain-containing protein</fullName>
    </recommendedName>
</protein>
<name>G7YLN3_CLOSI</name>
<dbReference type="GO" id="GO:0008017">
    <property type="term" value="F:microtubule binding"/>
    <property type="evidence" value="ECO:0007669"/>
    <property type="project" value="TreeGrafter"/>
</dbReference>
<dbReference type="GO" id="GO:0060271">
    <property type="term" value="P:cilium assembly"/>
    <property type="evidence" value="ECO:0007669"/>
    <property type="project" value="TreeGrafter"/>
</dbReference>
<evidence type="ECO:0000313" key="4">
    <source>
        <dbReference type="EMBL" id="GAA53864.1"/>
    </source>
</evidence>
<dbReference type="Proteomes" id="UP000008909">
    <property type="component" value="Unassembled WGS sequence"/>
</dbReference>
<accession>G7YLN3</accession>
<dbReference type="EMBL" id="DF143621">
    <property type="protein sequence ID" value="GAA53864.1"/>
    <property type="molecule type" value="Genomic_DNA"/>
</dbReference>
<feature type="region of interest" description="Disordered" evidence="2">
    <location>
        <begin position="291"/>
        <end position="311"/>
    </location>
</feature>
<feature type="region of interest" description="Disordered" evidence="2">
    <location>
        <begin position="776"/>
        <end position="817"/>
    </location>
</feature>
<dbReference type="PANTHER" id="PTHR22736:SF2">
    <property type="entry name" value="COILED-COIL DOMAIN-CONTAINING PROTEIN 66"/>
    <property type="match status" value="1"/>
</dbReference>
<feature type="compositionally biased region" description="Polar residues" evidence="2">
    <location>
        <begin position="1073"/>
        <end position="1112"/>
    </location>
</feature>
<sequence length="1539" mass="170262">MILTSNINLMPYRPSHGTISRVALITAATESLADPEIKRIYENCLPTGEPSDVHSYWNEIATFLHSRSWMEFGPVNIRRRVKLSVPGCPSLDKSSRDARGWFGTTDILLLEYTDDIAIIFEEKARIFSGKLIKVTSSFDIRSAPTKCELKARIPLGDDDLIESVMHQVAEFNQDKLPEASLVKVLADVYLDAKSKLAKTSAKCSDLSSSTTVECALPCSPPNAETSAVVESKSHSTLAAPAAQPVPMSVSEKKRLKWERERAEMAALAAQTSWGTESLGNFTIRNPRSFHSSVDACPDPQRTTRNDPLAGKSSLSYTGATSLPALTPMAFAVNQDVDLLKREEQRRQWKNALDEQIREQRALREKRLLEERQENLAFLDQLQAGADSGTRTVLGSNSQSSPNVSAISLTTMRLVGSVHGVNVSTENPFKRNLTTTSQINLLVPVTWFSSGKQTLSLSSRTIVLEEESLSGNMSSGCISSGEVSVSTLMLLSLMMMYIKQPMLMLSMQSSIPIAPSAISLTTMRLVGSVHGVNVSTENPFKRNLTTTSQINLLVPVTWFSSGKQTLSLSSRTIVLEEESLSGNMSSGCISSGEVSVSTLMLLSLMMMYIKQPMLMLSMQSSIPIAPNPLSNASMFHPHPSASHFSASIPIPDLMCTDFGAVTTTRPVSQFNRTRGFTQTLYSSPADEAARLRRAEEIQRANLEQIEEHRRIRELERANRLLEDKLEEERLERERAQLRAIAEAENKEKQLREMEENTRTQILLDNLKQAREEAANYRTQVRFRRGGVDQQNPKSYTRDDDGNQTIDSKPQQTNVANPSAQMNMGTTYTMNLDTVVNKVQVPVVTSSVGDTEDAACQTDPVSITSLDSTSVRAKASVGTANASGDRYPVVGQTRRKVANSGDNVSEISHRLPPNKRAPQRTQKAGTAESLATDLPELRRLPQIKLSFRADSYRISLVNPRSSSSFGGRKASIIRLDHRFDESSDEATLKTEQCYEARKFRSGRGWYSQECVEAASGSYYNGRTQGASSIPGLLSCMVPGLDFAGTPGNNCLPPESFPSQCVDRVPVASDRRRTSNKPLGTSAVQTQSPLKSIGDTSNRTSNGGHYTESSSNVRKTQTVISATQPGRNPTRIPVPGMGNRRIVYIYRNCRNYCNRRTMCTKYSATISERTMLNGQFDLRIQEPETCAKISISYSTKKPAVRQRDSPPSTPPLSRYTDGLAATQYPLDLAIDCVLSLFSNGTIGTKPYQSWAVNGRVRCGKIATEKLADLETKRIYQNRLLESLPNAPPSDVNSYLDEIATSFHSARSFGCGTVPFKHWISDRTVALLTSRINIPSSPEHNLSPQKGKKAQVFFDELTKFILSFDTLHLTKCMVMFLDMQSLMTPLTIQGEAPEVIERFPYLRYCSSSDCSVTNKDKGPDPVNSNRDRQNSILQHLSEIRKEREGRNAFLPGDQHVHIYGSGDAAFPRGKSAQKTAHSDRPTVDRDRKRIIQYGRNTLRTKEFGAAHLLCAVALGSLKMRQMLYESGTYDDVDDDADDGGYTN</sequence>
<dbReference type="Pfam" id="PF15236">
    <property type="entry name" value="CCDC66"/>
    <property type="match status" value="1"/>
</dbReference>
<feature type="coiled-coil region" evidence="1">
    <location>
        <begin position="338"/>
        <end position="365"/>
    </location>
</feature>